<dbReference type="PANTHER" id="PTHR42877">
    <property type="entry name" value="L-ORNITHINE N(5)-MONOOXYGENASE-RELATED"/>
    <property type="match status" value="1"/>
</dbReference>
<dbReference type="Gene3D" id="3.50.50.60">
    <property type="entry name" value="FAD/NAD(P)-binding domain"/>
    <property type="match status" value="2"/>
</dbReference>
<dbReference type="InterPro" id="IPR020946">
    <property type="entry name" value="Flavin_mOase-like"/>
</dbReference>
<keyword evidence="3" id="KW-0285">Flavoprotein</keyword>
<dbReference type="GO" id="GO:0004499">
    <property type="term" value="F:N,N-dimethylaniline monooxygenase activity"/>
    <property type="evidence" value="ECO:0007669"/>
    <property type="project" value="InterPro"/>
</dbReference>
<evidence type="ECO:0000256" key="5">
    <source>
        <dbReference type="ARBA" id="ARBA00023002"/>
    </source>
</evidence>
<protein>
    <recommendedName>
        <fullName evidence="9">FAD/NAD(P)-binding domain-containing protein</fullName>
    </recommendedName>
</protein>
<evidence type="ECO:0000256" key="3">
    <source>
        <dbReference type="ARBA" id="ARBA00022630"/>
    </source>
</evidence>
<dbReference type="SUPFAM" id="SSF51905">
    <property type="entry name" value="FAD/NAD(P)-binding domain"/>
    <property type="match status" value="2"/>
</dbReference>
<evidence type="ECO:0000256" key="2">
    <source>
        <dbReference type="ARBA" id="ARBA00010139"/>
    </source>
</evidence>
<keyword evidence="4" id="KW-0274">FAD</keyword>
<comment type="similarity">
    <text evidence="2">Belongs to the FAD-binding monooxygenase family.</text>
</comment>
<dbReference type="InterPro" id="IPR051209">
    <property type="entry name" value="FAD-bind_Monooxygenase_sf"/>
</dbReference>
<comment type="cofactor">
    <cofactor evidence="1">
        <name>FAD</name>
        <dbReference type="ChEBI" id="CHEBI:57692"/>
    </cofactor>
</comment>
<dbReference type="AlphaFoldDB" id="A0AA38XMI6"/>
<keyword evidence="8" id="KW-1185">Reference proteome</keyword>
<evidence type="ECO:0000256" key="4">
    <source>
        <dbReference type="ARBA" id="ARBA00022827"/>
    </source>
</evidence>
<dbReference type="Pfam" id="PF00743">
    <property type="entry name" value="FMO-like"/>
    <property type="match status" value="1"/>
</dbReference>
<evidence type="ECO:0000313" key="7">
    <source>
        <dbReference type="EMBL" id="KAJ9616172.1"/>
    </source>
</evidence>
<keyword evidence="5" id="KW-0560">Oxidoreductase</keyword>
<feature type="compositionally biased region" description="Basic and acidic residues" evidence="6">
    <location>
        <begin position="572"/>
        <end position="596"/>
    </location>
</feature>
<comment type="caution">
    <text evidence="7">The sequence shown here is derived from an EMBL/GenBank/DDBJ whole genome shotgun (WGS) entry which is preliminary data.</text>
</comment>
<evidence type="ECO:0000256" key="1">
    <source>
        <dbReference type="ARBA" id="ARBA00001974"/>
    </source>
</evidence>
<dbReference type="Proteomes" id="UP001172681">
    <property type="component" value="Unassembled WGS sequence"/>
</dbReference>
<dbReference type="GO" id="GO:0050660">
    <property type="term" value="F:flavin adenine dinucleotide binding"/>
    <property type="evidence" value="ECO:0007669"/>
    <property type="project" value="InterPro"/>
</dbReference>
<reference evidence="7" key="1">
    <citation type="submission" date="2022-10" db="EMBL/GenBank/DDBJ databases">
        <title>Culturing micro-colonial fungi from biological soil crusts in the Mojave desert and describing Neophaeococcomyces mojavensis, and introducing the new genera and species Taxawa tesnikishii.</title>
        <authorList>
            <person name="Kurbessoian T."/>
            <person name="Stajich J.E."/>
        </authorList>
    </citation>
    <scope>NUCLEOTIDE SEQUENCE</scope>
    <source>
        <strain evidence="7">TK_35</strain>
    </source>
</reference>
<dbReference type="EMBL" id="JAPDRN010000169">
    <property type="protein sequence ID" value="KAJ9616172.1"/>
    <property type="molecule type" value="Genomic_DNA"/>
</dbReference>
<name>A0AA38XMI6_9EURO</name>
<dbReference type="PANTHER" id="PTHR42877:SF8">
    <property type="entry name" value="MONOOXYGENASE"/>
    <property type="match status" value="1"/>
</dbReference>
<dbReference type="GO" id="GO:0050661">
    <property type="term" value="F:NADP binding"/>
    <property type="evidence" value="ECO:0007669"/>
    <property type="project" value="InterPro"/>
</dbReference>
<feature type="region of interest" description="Disordered" evidence="6">
    <location>
        <begin position="1"/>
        <end position="31"/>
    </location>
</feature>
<proteinExistence type="inferred from homology"/>
<evidence type="ECO:0008006" key="9">
    <source>
        <dbReference type="Google" id="ProtNLM"/>
    </source>
</evidence>
<organism evidence="7 8">
    <name type="scientific">Knufia peltigerae</name>
    <dbReference type="NCBI Taxonomy" id="1002370"/>
    <lineage>
        <taxon>Eukaryota</taxon>
        <taxon>Fungi</taxon>
        <taxon>Dikarya</taxon>
        <taxon>Ascomycota</taxon>
        <taxon>Pezizomycotina</taxon>
        <taxon>Eurotiomycetes</taxon>
        <taxon>Chaetothyriomycetidae</taxon>
        <taxon>Chaetothyriales</taxon>
        <taxon>Trichomeriaceae</taxon>
        <taxon>Knufia</taxon>
    </lineage>
</organism>
<evidence type="ECO:0000256" key="6">
    <source>
        <dbReference type="SAM" id="MobiDB-lite"/>
    </source>
</evidence>
<sequence>MVAAPQAFSKITSESIQNDKARHSQHPPAGKPLFSERKVRIICIGAGASGLCFAYKLQRSFRNFELIIYEKNPAVSGTWWENTYPGCACDVPAHNYTFSWEPSVDATAVYVSSQELFQYFDRFATKYNLHKYVQLEHQVIGAKWNGNSWDVDIQNRTNDHVFQAQCDILINASGILNNWKWPVIPGLNEFKGQLLHSANWNSNVDLHGKTVGLIGNGSSGIQILPAIQPEVNKVVTFIRGATWISPVQGLDQHNYTEEERRLFRNEPSQLTAYRKMNETSMNCLFGTFIKGSKTQLDTRVDLTTKMRTKLKGTGLESKLIPQWSPGCRRLTPGINYLEALGQPNVQVVAGEVSRITETGCTDKNGVSHPLDVLICATGFDVSFKPRFPIVGLTGDLQNQWAKEPKSYLGTAAAGVPNYMLFLGPNCPIGNGPVLRVIEVQADYMLHWIDRWQTENIRSFSPKVAAVDDFVEHVNDYMNCTVWTEDCRSWYKNGTADGRVTALWPGSSLHFMETMEYPRHDDFDVTYNGNRFSWMGNGYSQTELDSGADWAYYIRDADDSPALGRSMRRIAKTGRDENHTKESVTAEEKKPTSEVREIQTNGPIVAA</sequence>
<dbReference type="InterPro" id="IPR036188">
    <property type="entry name" value="FAD/NAD-bd_sf"/>
</dbReference>
<feature type="compositionally biased region" description="Polar residues" evidence="6">
    <location>
        <begin position="597"/>
        <end position="606"/>
    </location>
</feature>
<evidence type="ECO:0000313" key="8">
    <source>
        <dbReference type="Proteomes" id="UP001172681"/>
    </source>
</evidence>
<gene>
    <name evidence="7" type="ORF">H2204_014016</name>
</gene>
<accession>A0AA38XMI6</accession>
<feature type="region of interest" description="Disordered" evidence="6">
    <location>
        <begin position="570"/>
        <end position="606"/>
    </location>
</feature>